<dbReference type="AlphaFoldDB" id="A0AAV7AMX9"/>
<keyword evidence="6 7" id="KW-0472">Membrane</keyword>
<gene>
    <name evidence="8" type="ORF">GDO81_014792</name>
</gene>
<reference evidence="8" key="1">
    <citation type="thesis" date="2020" institute="ProQuest LLC" country="789 East Eisenhower Parkway, Ann Arbor, MI, USA">
        <title>Comparative Genomics and Chromosome Evolution.</title>
        <authorList>
            <person name="Mudd A.B."/>
        </authorList>
    </citation>
    <scope>NUCLEOTIDE SEQUENCE</scope>
    <source>
        <strain evidence="8">237g6f4</strain>
        <tissue evidence="8">Blood</tissue>
    </source>
</reference>
<keyword evidence="9" id="KW-1185">Reference proteome</keyword>
<feature type="transmembrane region" description="Helical" evidence="7">
    <location>
        <begin position="29"/>
        <end position="55"/>
    </location>
</feature>
<evidence type="ECO:0000256" key="1">
    <source>
        <dbReference type="ARBA" id="ARBA00004141"/>
    </source>
</evidence>
<keyword evidence="4 7" id="KW-0914">Notch signaling pathway</keyword>
<dbReference type="InterPro" id="IPR009294">
    <property type="entry name" value="Aph-1"/>
</dbReference>
<evidence type="ECO:0000313" key="9">
    <source>
        <dbReference type="Proteomes" id="UP000824782"/>
    </source>
</evidence>
<keyword evidence="3 7" id="KW-0812">Transmembrane</keyword>
<evidence type="ECO:0000256" key="4">
    <source>
        <dbReference type="ARBA" id="ARBA00022976"/>
    </source>
</evidence>
<proteinExistence type="inferred from homology"/>
<accession>A0AAV7AMX9</accession>
<sequence length="72" mass="7698">MGLAVFFGCTFVAFGPALSMFILTIAGDPLRVIILVAGSFFWLVSVLFSSLIWFISVQVSDRSTPPPPGTST</sequence>
<comment type="subcellular location">
    <subcellularLocation>
        <location evidence="1 7">Membrane</location>
        <topology evidence="1 7">Multi-pass membrane protein</topology>
    </subcellularLocation>
</comment>
<dbReference type="EMBL" id="WNYA01000007">
    <property type="protein sequence ID" value="KAG8560108.1"/>
    <property type="molecule type" value="Genomic_DNA"/>
</dbReference>
<dbReference type="PANTHER" id="PTHR12889">
    <property type="entry name" value="GAMMA-SECRETASE SUBUNIT APH-1"/>
    <property type="match status" value="1"/>
</dbReference>
<dbReference type="Proteomes" id="UP000824782">
    <property type="component" value="Unassembled WGS sequence"/>
</dbReference>
<comment type="caution">
    <text evidence="8">The sequence shown here is derived from an EMBL/GenBank/DDBJ whole genome shotgun (WGS) entry which is preliminary data.</text>
</comment>
<evidence type="ECO:0000313" key="8">
    <source>
        <dbReference type="EMBL" id="KAG8560108.1"/>
    </source>
</evidence>
<organism evidence="8 9">
    <name type="scientific">Engystomops pustulosus</name>
    <name type="common">Tungara frog</name>
    <name type="synonym">Physalaemus pustulosus</name>
    <dbReference type="NCBI Taxonomy" id="76066"/>
    <lineage>
        <taxon>Eukaryota</taxon>
        <taxon>Metazoa</taxon>
        <taxon>Chordata</taxon>
        <taxon>Craniata</taxon>
        <taxon>Vertebrata</taxon>
        <taxon>Euteleostomi</taxon>
        <taxon>Amphibia</taxon>
        <taxon>Batrachia</taxon>
        <taxon>Anura</taxon>
        <taxon>Neobatrachia</taxon>
        <taxon>Hyloidea</taxon>
        <taxon>Leptodactylidae</taxon>
        <taxon>Leiuperinae</taxon>
        <taxon>Engystomops</taxon>
    </lineage>
</organism>
<dbReference type="GO" id="GO:0016485">
    <property type="term" value="P:protein processing"/>
    <property type="evidence" value="ECO:0007669"/>
    <property type="project" value="UniProtKB-UniRule"/>
</dbReference>
<comment type="function">
    <text evidence="7">Potential subunit of the gamma-secretase complex, an endoprotease complex that catalyzes the intramembrane cleavage of integral proteins such as Notch receptors.</text>
</comment>
<dbReference type="GO" id="GO:0070765">
    <property type="term" value="C:gamma-secretase complex"/>
    <property type="evidence" value="ECO:0007669"/>
    <property type="project" value="UniProtKB-UniRule"/>
</dbReference>
<evidence type="ECO:0000256" key="6">
    <source>
        <dbReference type="ARBA" id="ARBA00023136"/>
    </source>
</evidence>
<dbReference type="GO" id="GO:0007219">
    <property type="term" value="P:Notch signaling pathway"/>
    <property type="evidence" value="ECO:0007669"/>
    <property type="project" value="UniProtKB-UniRule"/>
</dbReference>
<evidence type="ECO:0000256" key="3">
    <source>
        <dbReference type="ARBA" id="ARBA00022692"/>
    </source>
</evidence>
<protein>
    <recommendedName>
        <fullName evidence="7">Gamma-secretase subunit APH-1</fullName>
        <shortName evidence="7">APH-1</shortName>
    </recommendedName>
</protein>
<comment type="similarity">
    <text evidence="2 7">Belongs to the APH-1 family.</text>
</comment>
<evidence type="ECO:0000256" key="5">
    <source>
        <dbReference type="ARBA" id="ARBA00022989"/>
    </source>
</evidence>
<dbReference type="Pfam" id="PF06105">
    <property type="entry name" value="Aph-1"/>
    <property type="match status" value="1"/>
</dbReference>
<evidence type="ECO:0000256" key="2">
    <source>
        <dbReference type="ARBA" id="ARBA00005577"/>
    </source>
</evidence>
<evidence type="ECO:0000256" key="7">
    <source>
        <dbReference type="RuleBase" id="RU369072"/>
    </source>
</evidence>
<comment type="subunit">
    <text evidence="7">Component of the gamma-secretase complex.</text>
</comment>
<keyword evidence="5 7" id="KW-1133">Transmembrane helix</keyword>
<comment type="caution">
    <text evidence="7">Lacks conserved residue(s) required for the propagation of feature annotation.</text>
</comment>
<name>A0AAV7AMX9_ENGPU</name>